<comment type="subcellular location">
    <subcellularLocation>
        <location evidence="1">Bud neck</location>
    </subcellularLocation>
</comment>
<evidence type="ECO:0000259" key="5">
    <source>
        <dbReference type="PROSITE" id="PS51719"/>
    </source>
</evidence>
<dbReference type="STRING" id="590646.G3BEA3"/>
<evidence type="ECO:0000256" key="3">
    <source>
        <dbReference type="ARBA" id="ARBA00023134"/>
    </source>
</evidence>
<organism evidence="7">
    <name type="scientific">Candida tenuis (strain ATCC 10573 / BCRC 21748 / CBS 615 / JCM 9827 / NBRC 10315 / NRRL Y-1498 / VKM Y-70)</name>
    <name type="common">Yeast</name>
    <name type="synonym">Yamadazyma tenuis</name>
    <dbReference type="NCBI Taxonomy" id="590646"/>
    <lineage>
        <taxon>Eukaryota</taxon>
        <taxon>Fungi</taxon>
        <taxon>Dikarya</taxon>
        <taxon>Ascomycota</taxon>
        <taxon>Saccharomycotina</taxon>
        <taxon>Pichiomycetes</taxon>
        <taxon>Debaryomycetaceae</taxon>
        <taxon>Yamadazyma</taxon>
    </lineage>
</organism>
<dbReference type="eggNOG" id="KOG2655">
    <property type="taxonomic scope" value="Eukaryota"/>
</dbReference>
<gene>
    <name evidence="6" type="ORF">CANTEDRAFT_110516</name>
</gene>
<dbReference type="SUPFAM" id="SSF52540">
    <property type="entry name" value="P-loop containing nucleoside triphosphate hydrolases"/>
    <property type="match status" value="1"/>
</dbReference>
<dbReference type="InterPro" id="IPR016491">
    <property type="entry name" value="Septin"/>
</dbReference>
<dbReference type="GO" id="GO:0005938">
    <property type="term" value="C:cell cortex"/>
    <property type="evidence" value="ECO:0007669"/>
    <property type="project" value="UniProtKB-ARBA"/>
</dbReference>
<dbReference type="Proteomes" id="UP000000707">
    <property type="component" value="Unassembled WGS sequence"/>
</dbReference>
<evidence type="ECO:0000256" key="4">
    <source>
        <dbReference type="RuleBase" id="RU004560"/>
    </source>
</evidence>
<evidence type="ECO:0000256" key="1">
    <source>
        <dbReference type="ARBA" id="ARBA00004266"/>
    </source>
</evidence>
<dbReference type="EMBL" id="GL996528">
    <property type="protein sequence ID" value="EGV60501.1"/>
    <property type="molecule type" value="Genomic_DNA"/>
</dbReference>
<dbReference type="GO" id="GO:0005525">
    <property type="term" value="F:GTP binding"/>
    <property type="evidence" value="ECO:0007669"/>
    <property type="project" value="UniProtKB-KW"/>
</dbReference>
<evidence type="ECO:0000313" key="6">
    <source>
        <dbReference type="EMBL" id="EGV60501.1"/>
    </source>
</evidence>
<dbReference type="Gene3D" id="3.40.50.300">
    <property type="entry name" value="P-loop containing nucleotide triphosphate hydrolases"/>
    <property type="match status" value="1"/>
</dbReference>
<dbReference type="KEGG" id="cten:18246198"/>
<dbReference type="PANTHER" id="PTHR18884">
    <property type="entry name" value="SEPTIN"/>
    <property type="match status" value="1"/>
</dbReference>
<accession>G3BEA3</accession>
<dbReference type="CDD" id="cd01850">
    <property type="entry name" value="CDC_Septin"/>
    <property type="match status" value="1"/>
</dbReference>
<dbReference type="GO" id="GO:0032156">
    <property type="term" value="C:septin cytoskeleton"/>
    <property type="evidence" value="ECO:0007669"/>
    <property type="project" value="UniProtKB-ARBA"/>
</dbReference>
<comment type="similarity">
    <text evidence="4">Belongs to the TRAFAC class TrmE-Era-EngA-EngB-Septin-like GTPase superfamily. Septin GTPase family.</text>
</comment>
<dbReference type="InterPro" id="IPR030379">
    <property type="entry name" value="G_SEPTIN_dom"/>
</dbReference>
<dbReference type="AlphaFoldDB" id="G3BEA3"/>
<keyword evidence="2 4" id="KW-0547">Nucleotide-binding</keyword>
<keyword evidence="3 4" id="KW-0342">GTP-binding</keyword>
<proteinExistence type="inferred from homology"/>
<name>G3BEA3_CANTC</name>
<reference evidence="6 7" key="1">
    <citation type="journal article" date="2011" name="Proc. Natl. Acad. Sci. U.S.A.">
        <title>Comparative genomics of xylose-fermenting fungi for enhanced biofuel production.</title>
        <authorList>
            <person name="Wohlbach D.J."/>
            <person name="Kuo A."/>
            <person name="Sato T.K."/>
            <person name="Potts K.M."/>
            <person name="Salamov A.A."/>
            <person name="LaButti K.M."/>
            <person name="Sun H."/>
            <person name="Clum A."/>
            <person name="Pangilinan J.L."/>
            <person name="Lindquist E.A."/>
            <person name="Lucas S."/>
            <person name="Lapidus A."/>
            <person name="Jin M."/>
            <person name="Gunawan C."/>
            <person name="Balan V."/>
            <person name="Dale B.E."/>
            <person name="Jeffries T.W."/>
            <person name="Zinkel R."/>
            <person name="Barry K.W."/>
            <person name="Grigoriev I.V."/>
            <person name="Gasch A.P."/>
        </authorList>
    </citation>
    <scope>NUCLEOTIDE SEQUENCE [LARGE SCALE GENOMIC DNA]</scope>
    <source>
        <strain evidence="7">ATCC 10573 / BCRC 21748 / CBS 615 / JCM 9827 / NBRC 10315 / NRRL Y-1498 / VKM Y-70</strain>
    </source>
</reference>
<dbReference type="GO" id="GO:0005935">
    <property type="term" value="C:cellular bud neck"/>
    <property type="evidence" value="ECO:0007669"/>
    <property type="project" value="UniProtKB-SubCell"/>
</dbReference>
<dbReference type="Pfam" id="PF00735">
    <property type="entry name" value="Septin"/>
    <property type="match status" value="1"/>
</dbReference>
<keyword evidence="7" id="KW-1185">Reference proteome</keyword>
<evidence type="ECO:0000313" key="7">
    <source>
        <dbReference type="Proteomes" id="UP000000707"/>
    </source>
</evidence>
<dbReference type="PIRSF" id="PIRSF006698">
    <property type="entry name" value="Septin"/>
    <property type="match status" value="1"/>
</dbReference>
<protein>
    <recommendedName>
        <fullName evidence="5">Septin-type G domain-containing protein</fullName>
    </recommendedName>
</protein>
<dbReference type="InterPro" id="IPR027417">
    <property type="entry name" value="P-loop_NTPase"/>
</dbReference>
<feature type="domain" description="Septin-type G" evidence="5">
    <location>
        <begin position="50"/>
        <end position="309"/>
    </location>
</feature>
<sequence length="429" mass="49453">MLDPKHEYEKEINVFTSYHDSERSVNQVTNAAEVGLSLLPTQIERHSQRKGGHFNLMVAGTVGTGKSSFINTLFASELVPDKSGFSSTYLDKGEYQLVEQGFPLSLRIIETSGMGQNIDNNGCWIPISNYIDEQFSTYLFKDQQPDRSKKIDTRIHCCLYFLPPSLRSISPLDIETMKALCSRVNLVPIIGKSDCLSVEELARYKSGSKNLFQVHNIRICDFFTDEEATSIIQETMPFSSISSKDILEKDGGNWARGRSYPWGYFAEIEDSSHCDFSCIRKMLMSDFMLEFIDSTEKHYEQYRNQFLTTNLAVKDETLLSADGFNQLKAYSKLKYADYDNTQRADSVFKYRESVLKNKFNVEIENQEKRFRIWKKALVEKQVELNKDIEDMHSQLLYLQETITIHEEGVDSNSIAKHFSWEIDTFDFLS</sequence>
<dbReference type="PROSITE" id="PS51719">
    <property type="entry name" value="G_SEPTIN"/>
    <property type="match status" value="1"/>
</dbReference>
<dbReference type="HOGENOM" id="CLU_017718_8_0_1"/>
<dbReference type="OrthoDB" id="416553at2759"/>
<dbReference type="GeneID" id="18246198"/>
<evidence type="ECO:0000256" key="2">
    <source>
        <dbReference type="ARBA" id="ARBA00022741"/>
    </source>
</evidence>